<evidence type="ECO:0000259" key="2">
    <source>
        <dbReference type="Pfam" id="PF21544"/>
    </source>
</evidence>
<sequence>MFRHKASLSVLHRVLLWLSCFCYASISVAQIPPVGQWREHLNYQQTIQVVKGDRIYCATSQALFAINEKNEAERFSKVTGLNDIGISTIGWDNVSEQLLIAYNNSNLDLIKGNTVKNIGDIKRSSISGDKSILHIYYNNTLAYLSSGLGIIVVDLNRLEIKDTWIIGNNGAQVKTYATLLFNNQWYAATEQGLKYAPASSGNLADYRNWLTASGSANLPAGGYRHVLALNNTIVVQKNDSLLVNTSSSWQLLYHDPAWPIVGLSSGNNRLLVCQRTSSGASRVIVLNSNGQIERTIAQSGVISFPRSALIDNTNIWVADFFGGLSRFGSTTDRFIPNGPPGPAIGELLSTGTAVYAAAGSVNDAWNYLFNRNGVFQLKEDSWSFRGYFNTPVLDSVLDFITLAEDPRDKSIWAGSYGGGLVRFKESSVSIFKQYNSTLRAAIGDPGSIRVSGLVFDSRQRLWVSNYGAPQNIQVRNPDSTWHSFSIPFSHTENAVAQIVVDDLDQLWIMSPKGNGVFCYNPGNNIDNTNDDRWKYFRQGTGNGNLPSNNIFSLLKDKNGFIWIGTDKGIGIIRCPETVFGTSSCEAIQPIIQQNQLAGLLFANEVVQCMAVDGANRKWIGTRNGVWLISANADKIIYRFTAENSPLLSNDVRKISIDPVSGEVFMATFNGICSFRSTATEGGQSNQNVLVFPNPVPPGYNGTIAIRGLVNNALVKITELNGRLVYQTRALGGQAIWDGRNYLGKKVAGGVYLVIIRDDEGQEKVATKIVLAGGR</sequence>
<feature type="chain" id="PRO_5020335725" evidence="1">
    <location>
        <begin position="25"/>
        <end position="774"/>
    </location>
</feature>
<dbReference type="SUPFAM" id="SSF63829">
    <property type="entry name" value="Calcium-dependent phosphotriesterase"/>
    <property type="match status" value="1"/>
</dbReference>
<proteinExistence type="predicted"/>
<protein>
    <submittedName>
        <fullName evidence="3">Two component regulator with propeller domain</fullName>
    </submittedName>
</protein>
<name>A0A4R6J3X5_9BACT</name>
<keyword evidence="1" id="KW-0732">Signal</keyword>
<feature type="signal peptide" evidence="1">
    <location>
        <begin position="1"/>
        <end position="24"/>
    </location>
</feature>
<dbReference type="InterPro" id="IPR011110">
    <property type="entry name" value="Reg_prop"/>
</dbReference>
<dbReference type="Proteomes" id="UP000295741">
    <property type="component" value="Unassembled WGS sequence"/>
</dbReference>
<evidence type="ECO:0000313" key="3">
    <source>
        <dbReference type="EMBL" id="TDO28986.1"/>
    </source>
</evidence>
<dbReference type="EMBL" id="SNWP01000010">
    <property type="protein sequence ID" value="TDO28986.1"/>
    <property type="molecule type" value="Genomic_DNA"/>
</dbReference>
<dbReference type="Pfam" id="PF21544">
    <property type="entry name" value="PorZ_N_b_propeller"/>
    <property type="match status" value="1"/>
</dbReference>
<dbReference type="OrthoDB" id="9807410at2"/>
<dbReference type="Gene3D" id="2.130.10.10">
    <property type="entry name" value="YVTN repeat-like/Quinoprotein amine dehydrogenase"/>
    <property type="match status" value="2"/>
</dbReference>
<dbReference type="AlphaFoldDB" id="A0A4R6J3X5"/>
<evidence type="ECO:0000256" key="1">
    <source>
        <dbReference type="SAM" id="SignalP"/>
    </source>
</evidence>
<gene>
    <name evidence="3" type="ORF">BC659_1068</name>
</gene>
<dbReference type="InterPro" id="IPR048954">
    <property type="entry name" value="PorZ_N"/>
</dbReference>
<keyword evidence="4" id="KW-1185">Reference proteome</keyword>
<dbReference type="Pfam" id="PF07494">
    <property type="entry name" value="Reg_prop"/>
    <property type="match status" value="1"/>
</dbReference>
<accession>A0A4R6J3X5</accession>
<comment type="caution">
    <text evidence="3">The sequence shown here is derived from an EMBL/GenBank/DDBJ whole genome shotgun (WGS) entry which is preliminary data.</text>
</comment>
<dbReference type="InterPro" id="IPR015943">
    <property type="entry name" value="WD40/YVTN_repeat-like_dom_sf"/>
</dbReference>
<dbReference type="RefSeq" id="WP_133473595.1">
    <property type="nucleotide sequence ID" value="NZ_SNWP01000010.1"/>
</dbReference>
<reference evidence="3 4" key="1">
    <citation type="submission" date="2019-03" db="EMBL/GenBank/DDBJ databases">
        <title>Genomic Encyclopedia of Archaeal and Bacterial Type Strains, Phase II (KMG-II): from individual species to whole genera.</title>
        <authorList>
            <person name="Goeker M."/>
        </authorList>
    </citation>
    <scope>NUCLEOTIDE SEQUENCE [LARGE SCALE GENOMIC DNA]</scope>
    <source>
        <strain evidence="3 4">DSM 28323</strain>
    </source>
</reference>
<feature type="domain" description="PorZ N-terminal beta-propeller" evidence="2">
    <location>
        <begin position="55"/>
        <end position="209"/>
    </location>
</feature>
<organism evidence="3 4">
    <name type="scientific">Sediminibacterium goheungense</name>
    <dbReference type="NCBI Taxonomy" id="1086393"/>
    <lineage>
        <taxon>Bacteria</taxon>
        <taxon>Pseudomonadati</taxon>
        <taxon>Bacteroidota</taxon>
        <taxon>Chitinophagia</taxon>
        <taxon>Chitinophagales</taxon>
        <taxon>Chitinophagaceae</taxon>
        <taxon>Sediminibacterium</taxon>
    </lineage>
</organism>
<evidence type="ECO:0000313" key="4">
    <source>
        <dbReference type="Proteomes" id="UP000295741"/>
    </source>
</evidence>